<feature type="compositionally biased region" description="Polar residues" evidence="1">
    <location>
        <begin position="38"/>
        <end position="49"/>
    </location>
</feature>
<feature type="compositionally biased region" description="Acidic residues" evidence="1">
    <location>
        <begin position="51"/>
        <end position="71"/>
    </location>
</feature>
<feature type="compositionally biased region" description="Polar residues" evidence="1">
    <location>
        <begin position="77"/>
        <end position="90"/>
    </location>
</feature>
<feature type="compositionally biased region" description="Acidic residues" evidence="1">
    <location>
        <begin position="97"/>
        <end position="111"/>
    </location>
</feature>
<dbReference type="PANTHER" id="PTHR34952">
    <property type="entry name" value="OS05G0113500 PROTEIN"/>
    <property type="match status" value="1"/>
</dbReference>
<gene>
    <name evidence="2" type="ORF">SHERM_17180</name>
</gene>
<name>A0A9N7R9L7_STRHE</name>
<feature type="compositionally biased region" description="Basic and acidic residues" evidence="1">
    <location>
        <begin position="142"/>
        <end position="156"/>
    </location>
</feature>
<feature type="region of interest" description="Disordered" evidence="1">
    <location>
        <begin position="1"/>
        <end position="112"/>
    </location>
</feature>
<accession>A0A9N7R9L7</accession>
<dbReference type="AlphaFoldDB" id="A0A9N7R9L7"/>
<evidence type="ECO:0000313" key="3">
    <source>
        <dbReference type="Proteomes" id="UP001153555"/>
    </source>
</evidence>
<dbReference type="Proteomes" id="UP001153555">
    <property type="component" value="Unassembled WGS sequence"/>
</dbReference>
<keyword evidence="3" id="KW-1185">Reference proteome</keyword>
<proteinExistence type="predicted"/>
<reference evidence="2" key="1">
    <citation type="submission" date="2019-12" db="EMBL/GenBank/DDBJ databases">
        <authorList>
            <person name="Scholes J."/>
        </authorList>
    </citation>
    <scope>NUCLEOTIDE SEQUENCE</scope>
</reference>
<evidence type="ECO:0000256" key="1">
    <source>
        <dbReference type="SAM" id="MobiDB-lite"/>
    </source>
</evidence>
<sequence>MDEDNSFSGASTSEVNNSVASIPVDELSSNLLGKLKVNSGNRTNYTNGPQLEDEDETDEEVEDEDFTEEELLAQMGYSKSTPKQESTNGSRKNEIFNEIDEENDEDDDDLSSELFLAQMGNVRKEPIIRPEIHNNLIPALKGSRERLSGPAGERRVSWAPDVYDPPPTYSEFLVPVRGPEPRVRGPGGKNRQKDKKSGGSKSGVEGGKMGGPKGKDKKYGDKKRVEKRRGGSGGSKFSKFEGEF</sequence>
<dbReference type="PANTHER" id="PTHR34952:SF2">
    <property type="entry name" value="OS05G0113500 PROTEIN"/>
    <property type="match status" value="1"/>
</dbReference>
<feature type="compositionally biased region" description="Gly residues" evidence="1">
    <location>
        <begin position="200"/>
        <end position="212"/>
    </location>
</feature>
<dbReference type="OrthoDB" id="2016966at2759"/>
<dbReference type="EMBL" id="CACSLK010016728">
    <property type="protein sequence ID" value="CAA0817790.1"/>
    <property type="molecule type" value="Genomic_DNA"/>
</dbReference>
<comment type="caution">
    <text evidence="2">The sequence shown here is derived from an EMBL/GenBank/DDBJ whole genome shotgun (WGS) entry which is preliminary data.</text>
</comment>
<feature type="compositionally biased region" description="Polar residues" evidence="1">
    <location>
        <begin position="1"/>
        <end position="20"/>
    </location>
</feature>
<organism evidence="2 3">
    <name type="scientific">Striga hermonthica</name>
    <name type="common">Purple witchweed</name>
    <name type="synonym">Buchnera hermonthica</name>
    <dbReference type="NCBI Taxonomy" id="68872"/>
    <lineage>
        <taxon>Eukaryota</taxon>
        <taxon>Viridiplantae</taxon>
        <taxon>Streptophyta</taxon>
        <taxon>Embryophyta</taxon>
        <taxon>Tracheophyta</taxon>
        <taxon>Spermatophyta</taxon>
        <taxon>Magnoliopsida</taxon>
        <taxon>eudicotyledons</taxon>
        <taxon>Gunneridae</taxon>
        <taxon>Pentapetalae</taxon>
        <taxon>asterids</taxon>
        <taxon>lamiids</taxon>
        <taxon>Lamiales</taxon>
        <taxon>Orobanchaceae</taxon>
        <taxon>Buchnereae</taxon>
        <taxon>Striga</taxon>
    </lineage>
</organism>
<evidence type="ECO:0000313" key="2">
    <source>
        <dbReference type="EMBL" id="CAA0817790.1"/>
    </source>
</evidence>
<feature type="compositionally biased region" description="Basic and acidic residues" evidence="1">
    <location>
        <begin position="213"/>
        <end position="224"/>
    </location>
</feature>
<protein>
    <submittedName>
        <fullName evidence="2">Uncharacterized protein</fullName>
    </submittedName>
</protein>
<feature type="region of interest" description="Disordered" evidence="1">
    <location>
        <begin position="139"/>
        <end position="244"/>
    </location>
</feature>